<dbReference type="InterPro" id="IPR011335">
    <property type="entry name" value="Restrct_endonuc-II-like"/>
</dbReference>
<dbReference type="SUPFAM" id="SSF52540">
    <property type="entry name" value="P-loop containing nucleoside triphosphate hydrolases"/>
    <property type="match status" value="1"/>
</dbReference>
<dbReference type="SUPFAM" id="SSF52980">
    <property type="entry name" value="Restriction endonuclease-like"/>
    <property type="match status" value="1"/>
</dbReference>
<dbReference type="InterPro" id="IPR041682">
    <property type="entry name" value="AAA_14"/>
</dbReference>
<dbReference type="EMBL" id="CP011311">
    <property type="protein sequence ID" value="AKE38551.1"/>
    <property type="molecule type" value="Genomic_DNA"/>
</dbReference>
<organism evidence="3 4">
    <name type="scientific">Corynebacterium camporealensis</name>
    <dbReference type="NCBI Taxonomy" id="161896"/>
    <lineage>
        <taxon>Bacteria</taxon>
        <taxon>Bacillati</taxon>
        <taxon>Actinomycetota</taxon>
        <taxon>Actinomycetes</taxon>
        <taxon>Mycobacteriales</taxon>
        <taxon>Corynebacteriaceae</taxon>
        <taxon>Corynebacterium</taxon>
    </lineage>
</organism>
<sequence length="407" mass="44638">MVKRDYIPRLADEFVEQSLRRAGALLIEGPKGCGKTETARHHGNSEVQVDIDPDVSISMGIDPTLVLQGAAPRVLDEWQTQPRLWDVVRHEVDKRGETGQFILTGSTAPSEAAQRHSGAGRFSRLTMHTMTLSESGESTGLASLSRLVEGEAPAVPTSELTINDLAERIVRGGWPGFLDLSLKDAQANLRDYARTVCELDVATPDGIRRDPSRVMRTIQSLARGVGTEKSSSTIAKDAQLSRDTVIDYLDSLQRIFINQDQPAWSQSLRSRTPLRKAPKRHLADPALVVAALKKKPDDLLKDWEFFGQLFESLVVHELRALTNEPVYHARMSSGDEVDAIATVDDQTILVEVKLGHHPDVVDQAAASLQKFATFVEEPTELLVVTGGGMSYRRPDGVNVIAIGSLGR</sequence>
<proteinExistence type="predicted"/>
<gene>
    <name evidence="3" type="ORF">UL81_02850</name>
</gene>
<accession>A0A0F6TAH8</accession>
<name>A0A0F6TAH8_9CORY</name>
<dbReference type="PANTHER" id="PTHR43566">
    <property type="entry name" value="CONSERVED PROTEIN"/>
    <property type="match status" value="1"/>
</dbReference>
<evidence type="ECO:0000259" key="1">
    <source>
        <dbReference type="Pfam" id="PF13173"/>
    </source>
</evidence>
<keyword evidence="4" id="KW-1185">Reference proteome</keyword>
<dbReference type="Proteomes" id="UP000033566">
    <property type="component" value="Chromosome"/>
</dbReference>
<dbReference type="HOGENOM" id="CLU_041527_4_1_11"/>
<evidence type="ECO:0000259" key="2">
    <source>
        <dbReference type="Pfam" id="PF13635"/>
    </source>
</evidence>
<dbReference type="KEGG" id="ccj:UL81_02850"/>
<dbReference type="PATRIC" id="fig|161896.4.peg.561"/>
<reference evidence="3 4" key="1">
    <citation type="journal article" date="2015" name="Genome Announc.">
        <title>Complete Genome Sequence of Corynebacterium camporealensis DSM 44610, Isolated from the Milk of a Manchega Sheep with Subclinical Mastitis.</title>
        <authorList>
            <person name="Ruckert C."/>
            <person name="Albersmeier A."/>
            <person name="Winkler A."/>
            <person name="Tauch A."/>
        </authorList>
    </citation>
    <scope>NUCLEOTIDE SEQUENCE [LARGE SCALE GENOMIC DNA]</scope>
    <source>
        <strain evidence="3 4">DSM 44610</strain>
    </source>
</reference>
<evidence type="ECO:0000313" key="4">
    <source>
        <dbReference type="Proteomes" id="UP000033566"/>
    </source>
</evidence>
<protein>
    <submittedName>
        <fullName evidence="3">Putative ATPase (AAA+ superfamily)</fullName>
    </submittedName>
</protein>
<dbReference type="Pfam" id="PF13635">
    <property type="entry name" value="DUF4143"/>
    <property type="match status" value="1"/>
</dbReference>
<evidence type="ECO:0000313" key="3">
    <source>
        <dbReference type="EMBL" id="AKE38551.1"/>
    </source>
</evidence>
<feature type="domain" description="AAA" evidence="1">
    <location>
        <begin position="24"/>
        <end position="134"/>
    </location>
</feature>
<dbReference type="Pfam" id="PF13173">
    <property type="entry name" value="AAA_14"/>
    <property type="match status" value="1"/>
</dbReference>
<dbReference type="InterPro" id="IPR027417">
    <property type="entry name" value="P-loop_NTPase"/>
</dbReference>
<dbReference type="InterPro" id="IPR025420">
    <property type="entry name" value="DUF4143"/>
</dbReference>
<dbReference type="AlphaFoldDB" id="A0A0F6TAH8"/>
<feature type="domain" description="DUF4143" evidence="2">
    <location>
        <begin position="200"/>
        <end position="354"/>
    </location>
</feature>
<dbReference type="STRING" id="161896.UL81_02850"/>
<dbReference type="PANTHER" id="PTHR43566:SF2">
    <property type="entry name" value="DUF4143 DOMAIN-CONTAINING PROTEIN"/>
    <property type="match status" value="1"/>
</dbReference>